<dbReference type="GO" id="GO:0016787">
    <property type="term" value="F:hydrolase activity"/>
    <property type="evidence" value="ECO:0007669"/>
    <property type="project" value="UniProtKB-KW"/>
</dbReference>
<dbReference type="PANTHER" id="PTHR48081">
    <property type="entry name" value="AB HYDROLASE SUPERFAMILY PROTEIN C4A8.06C"/>
    <property type="match status" value="1"/>
</dbReference>
<dbReference type="Gene3D" id="3.40.50.1820">
    <property type="entry name" value="alpha/beta hydrolase"/>
    <property type="match status" value="1"/>
</dbReference>
<organism evidence="3 4">
    <name type="scientific">Nonomuraea insulae</name>
    <dbReference type="NCBI Taxonomy" id="1616787"/>
    <lineage>
        <taxon>Bacteria</taxon>
        <taxon>Bacillati</taxon>
        <taxon>Actinomycetota</taxon>
        <taxon>Actinomycetes</taxon>
        <taxon>Streptosporangiales</taxon>
        <taxon>Streptosporangiaceae</taxon>
        <taxon>Nonomuraea</taxon>
    </lineage>
</organism>
<comment type="caution">
    <text evidence="3">The sequence shown here is derived from an EMBL/GenBank/DDBJ whole genome shotgun (WGS) entry which is preliminary data.</text>
</comment>
<keyword evidence="4" id="KW-1185">Reference proteome</keyword>
<keyword evidence="1 3" id="KW-0378">Hydrolase</keyword>
<dbReference type="InterPro" id="IPR029058">
    <property type="entry name" value="AB_hydrolase_fold"/>
</dbReference>
<proteinExistence type="predicted"/>
<evidence type="ECO:0000313" key="4">
    <source>
        <dbReference type="Proteomes" id="UP001596058"/>
    </source>
</evidence>
<sequence length="315" mass="32678">MATACLGDLVAPAQADGYITYSDVAYASGGSQQVLDLYVPKGVRRVPVIVYIHGGGWSAGDKSELQRIPEWTSLLAQGFAVASVNYTLSTSATFPRQIHEVKAAIRYLRATGFRYGLNGQVGVWGGSAGGQLAALAGTSCGVPALEGTVGLRGPSSCVQAVADLSGPTDLSALADDPLLAGAVAAYLGCPDGIPSCPPALLRQASPITHLASGRRPPPFLIGHGDADTVVPIEQSRLLFSALTQACGSAGFFTLHGQDHFFPFGGGLSEPFPARTVQTSKRCGEPVTSTEPPLSFGTLGSFFREHLRAPQRGRPA</sequence>
<gene>
    <name evidence="3" type="ORF">ACFPZ3_12125</name>
</gene>
<dbReference type="InterPro" id="IPR050300">
    <property type="entry name" value="GDXG_lipolytic_enzyme"/>
</dbReference>
<dbReference type="SUPFAM" id="SSF53474">
    <property type="entry name" value="alpha/beta-Hydrolases"/>
    <property type="match status" value="1"/>
</dbReference>
<evidence type="ECO:0000256" key="1">
    <source>
        <dbReference type="ARBA" id="ARBA00022801"/>
    </source>
</evidence>
<feature type="domain" description="BD-FAE-like" evidence="2">
    <location>
        <begin position="35"/>
        <end position="242"/>
    </location>
</feature>
<accession>A0ABW1CFX3</accession>
<dbReference type="EMBL" id="JBHSPA010000016">
    <property type="protein sequence ID" value="MFC5824596.1"/>
    <property type="molecule type" value="Genomic_DNA"/>
</dbReference>
<reference evidence="4" key="1">
    <citation type="journal article" date="2019" name="Int. J. Syst. Evol. Microbiol.">
        <title>The Global Catalogue of Microorganisms (GCM) 10K type strain sequencing project: providing services to taxonomists for standard genome sequencing and annotation.</title>
        <authorList>
            <consortium name="The Broad Institute Genomics Platform"/>
            <consortium name="The Broad Institute Genome Sequencing Center for Infectious Disease"/>
            <person name="Wu L."/>
            <person name="Ma J."/>
        </authorList>
    </citation>
    <scope>NUCLEOTIDE SEQUENCE [LARGE SCALE GENOMIC DNA]</scope>
    <source>
        <strain evidence="4">CCUG 53903</strain>
    </source>
</reference>
<dbReference type="RefSeq" id="WP_379514125.1">
    <property type="nucleotide sequence ID" value="NZ_JBHSPA010000016.1"/>
</dbReference>
<dbReference type="PANTHER" id="PTHR48081:SF13">
    <property type="entry name" value="ALPHA_BETA HYDROLASE"/>
    <property type="match status" value="1"/>
</dbReference>
<dbReference type="InterPro" id="IPR049492">
    <property type="entry name" value="BD-FAE-like_dom"/>
</dbReference>
<evidence type="ECO:0000259" key="2">
    <source>
        <dbReference type="Pfam" id="PF20434"/>
    </source>
</evidence>
<dbReference type="Proteomes" id="UP001596058">
    <property type="component" value="Unassembled WGS sequence"/>
</dbReference>
<name>A0ABW1CFX3_9ACTN</name>
<evidence type="ECO:0000313" key="3">
    <source>
        <dbReference type="EMBL" id="MFC5824596.1"/>
    </source>
</evidence>
<protein>
    <submittedName>
        <fullName evidence="3">Alpha/beta hydrolase fold domain-containing protein</fullName>
    </submittedName>
</protein>
<dbReference type="Pfam" id="PF20434">
    <property type="entry name" value="BD-FAE"/>
    <property type="match status" value="1"/>
</dbReference>